<feature type="domain" description="AAA+ ATPase" evidence="4">
    <location>
        <begin position="434"/>
        <end position="578"/>
    </location>
</feature>
<dbReference type="PANTHER" id="PTHR23077:SF171">
    <property type="entry name" value="NUCLEAR VALOSIN-CONTAINING PROTEIN-LIKE"/>
    <property type="match status" value="1"/>
</dbReference>
<dbReference type="PROSITE" id="PS00674">
    <property type="entry name" value="AAA"/>
    <property type="match status" value="1"/>
</dbReference>
<evidence type="ECO:0000256" key="1">
    <source>
        <dbReference type="ARBA" id="ARBA00022741"/>
    </source>
</evidence>
<dbReference type="InterPro" id="IPR003959">
    <property type="entry name" value="ATPase_AAA_core"/>
</dbReference>
<dbReference type="GO" id="GO:0016887">
    <property type="term" value="F:ATP hydrolysis activity"/>
    <property type="evidence" value="ECO:0007669"/>
    <property type="project" value="InterPro"/>
</dbReference>
<dbReference type="AlphaFoldDB" id="A0A9Q0LIT8"/>
<evidence type="ECO:0000256" key="3">
    <source>
        <dbReference type="RuleBase" id="RU003651"/>
    </source>
</evidence>
<keyword evidence="6" id="KW-1185">Reference proteome</keyword>
<dbReference type="Gene3D" id="1.10.8.60">
    <property type="match status" value="1"/>
</dbReference>
<dbReference type="Proteomes" id="UP001149090">
    <property type="component" value="Unassembled WGS sequence"/>
</dbReference>
<dbReference type="InterPro" id="IPR003960">
    <property type="entry name" value="ATPase_AAA_CS"/>
</dbReference>
<dbReference type="InterPro" id="IPR027417">
    <property type="entry name" value="P-loop_NTPase"/>
</dbReference>
<evidence type="ECO:0000313" key="5">
    <source>
        <dbReference type="EMBL" id="KAJ5072600.1"/>
    </source>
</evidence>
<dbReference type="InterPro" id="IPR041569">
    <property type="entry name" value="AAA_lid_3"/>
</dbReference>
<reference evidence="5" key="1">
    <citation type="submission" date="2022-10" db="EMBL/GenBank/DDBJ databases">
        <title>Novel sulphate-reducing endosymbionts in the free-living metamonad Anaeramoeba.</title>
        <authorList>
            <person name="Jerlstrom-Hultqvist J."/>
            <person name="Cepicka I."/>
            <person name="Gallot-Lavallee L."/>
            <person name="Salas-Leiva D."/>
            <person name="Curtis B.A."/>
            <person name="Zahonova K."/>
            <person name="Pipaliya S."/>
            <person name="Dacks J."/>
            <person name="Roger A.J."/>
        </authorList>
    </citation>
    <scope>NUCLEOTIDE SEQUENCE</scope>
    <source>
        <strain evidence="5">BMAN</strain>
    </source>
</reference>
<accession>A0A9Q0LIT8</accession>
<dbReference type="OrthoDB" id="27435at2759"/>
<comment type="similarity">
    <text evidence="3">Belongs to the AAA ATPase family.</text>
</comment>
<dbReference type="SUPFAM" id="SSF52540">
    <property type="entry name" value="P-loop containing nucleoside triphosphate hydrolases"/>
    <property type="match status" value="2"/>
</dbReference>
<sequence length="665" mass="75405">MKCIISKIVAKTLKIGNSNDFYLNKSNAQNFKDFPFAKEMILECQKQNQIFQFLENQSNLINFLPSFLSGGVFCINTQFSVDWNNENIDLIVKSIENHLDQNIKIEQNTNSNLNLNLNFQQQKNEFESFRINSNTKIRIINKKNIEINQVNESRISDSFAGYKKTITEIITLLFSQINSPRKGSNFLGILLYGLSGTGKTTLINLIMKNSHLQYFSINPSSLFQKNRGESERKLQDIFIQAKKNAPSFILIDDIDGFVCYDKKTVDVSIEMNLFYLLLEMIDKLSSKYDNYRNNKQVIVIGTTTNLQLVHPLLRRNQDQNQFENQNQFLSQKTHGFVASDLIDLVNQIVLSSLKKSQNINQISNQPFFLDFEDLNDILFKMKPANLRESNIFSSSKMISFEDLVGMDEIIKILKASVILPLNEPNKFQSLGITPPKGILISGEPGSGKTKLVEALANESGLNLIFIESTSILSKVVGQSEQAIKKIFQKSRSSSPCILFFDQIEAISQIRKGGNSSTHAADRVLTCLLTEMDGIETNETNDPNDSLIIIGATNSPQFIDPALLRPGRFDLHLKIPSLDFPSRLKLLNSRTKKMPLDLEAKEYLKIIAKETDGYCGADIEMGCQETALFAMNENINVSLITKNHLQNGFNQIKKFNQFPKNNFKKI</sequence>
<evidence type="ECO:0000313" key="6">
    <source>
        <dbReference type="Proteomes" id="UP001149090"/>
    </source>
</evidence>
<name>A0A9Q0LIT8_ANAIG</name>
<dbReference type="Pfam" id="PF17862">
    <property type="entry name" value="AAA_lid_3"/>
    <property type="match status" value="1"/>
</dbReference>
<proteinExistence type="inferred from homology"/>
<protein>
    <submittedName>
        <fullName evidence="5">Aaa-family atpase</fullName>
    </submittedName>
</protein>
<comment type="caution">
    <text evidence="5">The sequence shown here is derived from an EMBL/GenBank/DDBJ whole genome shotgun (WGS) entry which is preliminary data.</text>
</comment>
<keyword evidence="1 3" id="KW-0547">Nucleotide-binding</keyword>
<dbReference type="PANTHER" id="PTHR23077">
    <property type="entry name" value="AAA-FAMILY ATPASE"/>
    <property type="match status" value="1"/>
</dbReference>
<evidence type="ECO:0000256" key="2">
    <source>
        <dbReference type="ARBA" id="ARBA00022840"/>
    </source>
</evidence>
<organism evidence="5 6">
    <name type="scientific">Anaeramoeba ignava</name>
    <name type="common">Anaerobic marine amoeba</name>
    <dbReference type="NCBI Taxonomy" id="1746090"/>
    <lineage>
        <taxon>Eukaryota</taxon>
        <taxon>Metamonada</taxon>
        <taxon>Anaeramoebidae</taxon>
        <taxon>Anaeramoeba</taxon>
    </lineage>
</organism>
<feature type="domain" description="AAA+ ATPase" evidence="4">
    <location>
        <begin position="185"/>
        <end position="328"/>
    </location>
</feature>
<dbReference type="EMBL" id="JAPDFW010000081">
    <property type="protein sequence ID" value="KAJ5072600.1"/>
    <property type="molecule type" value="Genomic_DNA"/>
</dbReference>
<dbReference type="FunFam" id="3.40.50.300:FF:001921">
    <property type="entry name" value="AAA ATPase domain-containing protein"/>
    <property type="match status" value="1"/>
</dbReference>
<evidence type="ECO:0000259" key="4">
    <source>
        <dbReference type="SMART" id="SM00382"/>
    </source>
</evidence>
<dbReference type="InterPro" id="IPR050168">
    <property type="entry name" value="AAA_ATPase_domain"/>
</dbReference>
<dbReference type="InterPro" id="IPR003593">
    <property type="entry name" value="AAA+_ATPase"/>
</dbReference>
<keyword evidence="2 3" id="KW-0067">ATP-binding</keyword>
<dbReference type="Pfam" id="PF00004">
    <property type="entry name" value="AAA"/>
    <property type="match status" value="2"/>
</dbReference>
<dbReference type="Gene3D" id="3.40.50.300">
    <property type="entry name" value="P-loop containing nucleotide triphosphate hydrolases"/>
    <property type="match status" value="2"/>
</dbReference>
<gene>
    <name evidence="5" type="ORF">M0811_01615</name>
</gene>
<dbReference type="SMART" id="SM00382">
    <property type="entry name" value="AAA"/>
    <property type="match status" value="2"/>
</dbReference>
<dbReference type="GO" id="GO:0005524">
    <property type="term" value="F:ATP binding"/>
    <property type="evidence" value="ECO:0007669"/>
    <property type="project" value="UniProtKB-KW"/>
</dbReference>